<evidence type="ECO:0000313" key="3">
    <source>
        <dbReference type="Proteomes" id="UP000030848"/>
    </source>
</evidence>
<organism evidence="2 3">
    <name type="scientific">Saccharomonospora viridis</name>
    <dbReference type="NCBI Taxonomy" id="1852"/>
    <lineage>
        <taxon>Bacteria</taxon>
        <taxon>Bacillati</taxon>
        <taxon>Actinomycetota</taxon>
        <taxon>Actinomycetes</taxon>
        <taxon>Pseudonocardiales</taxon>
        <taxon>Pseudonocardiaceae</taxon>
        <taxon>Saccharomonospora</taxon>
    </lineage>
</organism>
<evidence type="ECO:0000313" key="2">
    <source>
        <dbReference type="EMBL" id="KHF43044.1"/>
    </source>
</evidence>
<dbReference type="Proteomes" id="UP000030848">
    <property type="component" value="Unassembled WGS sequence"/>
</dbReference>
<proteinExistence type="predicted"/>
<protein>
    <submittedName>
        <fullName evidence="2">Uncharacterized protein</fullName>
    </submittedName>
</protein>
<name>A0A837D9G9_9PSEU</name>
<dbReference type="AlphaFoldDB" id="A0A837D9G9"/>
<reference evidence="2 3" key="1">
    <citation type="submission" date="2014-10" db="EMBL/GenBank/DDBJ databases">
        <title>Genome sequence of Micropolyspora internatus JCM3315.</title>
        <authorList>
            <person name="Shin S.-K."/>
            <person name="Yi H."/>
        </authorList>
    </citation>
    <scope>NUCLEOTIDE SEQUENCE [LARGE SCALE GENOMIC DNA]</scope>
    <source>
        <strain evidence="2 3">JCM 3315</strain>
    </source>
</reference>
<comment type="caution">
    <text evidence="2">The sequence shown here is derived from an EMBL/GenBank/DDBJ whole genome shotgun (WGS) entry which is preliminary data.</text>
</comment>
<sequence>MSQHPPYPDQPVGPTPNPRPGYGQQQQYPGQPPYGMHPMGNDPLPPGRQKRTGLIVGLSP</sequence>
<feature type="compositionally biased region" description="Pro residues" evidence="1">
    <location>
        <begin position="1"/>
        <end position="19"/>
    </location>
</feature>
<evidence type="ECO:0000256" key="1">
    <source>
        <dbReference type="SAM" id="MobiDB-lite"/>
    </source>
</evidence>
<accession>A0A837D9G9</accession>
<feature type="region of interest" description="Disordered" evidence="1">
    <location>
        <begin position="1"/>
        <end position="60"/>
    </location>
</feature>
<feature type="compositionally biased region" description="Low complexity" evidence="1">
    <location>
        <begin position="20"/>
        <end position="29"/>
    </location>
</feature>
<dbReference type="EMBL" id="JRZE01000006">
    <property type="protein sequence ID" value="KHF43044.1"/>
    <property type="molecule type" value="Genomic_DNA"/>
</dbReference>
<gene>
    <name evidence="2" type="ORF">MINT15_32460</name>
</gene>